<dbReference type="GO" id="GO:0000287">
    <property type="term" value="F:magnesium ion binding"/>
    <property type="evidence" value="ECO:0007669"/>
    <property type="project" value="InterPro"/>
</dbReference>
<evidence type="ECO:0000313" key="1">
    <source>
        <dbReference type="EMBL" id="RFZ78212.1"/>
    </source>
</evidence>
<dbReference type="AlphaFoldDB" id="A0A3E2NB52"/>
<dbReference type="Proteomes" id="UP000260680">
    <property type="component" value="Unassembled WGS sequence"/>
</dbReference>
<evidence type="ECO:0000313" key="2">
    <source>
        <dbReference type="Proteomes" id="UP000260680"/>
    </source>
</evidence>
<dbReference type="SUPFAM" id="SSF103084">
    <property type="entry name" value="Holliday junction resolvase RusA"/>
    <property type="match status" value="1"/>
</dbReference>
<protein>
    <submittedName>
        <fullName evidence="1">Uncharacterized protein</fullName>
    </submittedName>
</protein>
<comment type="caution">
    <text evidence="1">The sequence shown here is derived from an EMBL/GenBank/DDBJ whole genome shotgun (WGS) entry which is preliminary data.</text>
</comment>
<dbReference type="RefSeq" id="WP_117417586.1">
    <property type="nucleotide sequence ID" value="NZ_QOHO01000043.1"/>
</dbReference>
<dbReference type="Gene3D" id="3.30.1330.70">
    <property type="entry name" value="Holliday junction resolvase RusA"/>
    <property type="match status" value="1"/>
</dbReference>
<dbReference type="GO" id="GO:0006310">
    <property type="term" value="P:DNA recombination"/>
    <property type="evidence" value="ECO:0007669"/>
    <property type="project" value="InterPro"/>
</dbReference>
<dbReference type="EMBL" id="QOHO01000043">
    <property type="protein sequence ID" value="RFZ78212.1"/>
    <property type="molecule type" value="Genomic_DNA"/>
</dbReference>
<reference evidence="1 2" key="1">
    <citation type="submission" date="2018-07" db="EMBL/GenBank/DDBJ databases">
        <title>New species, Clostridium PI-S10-A1B.</title>
        <authorList>
            <person name="Krishna G."/>
            <person name="Summeta K."/>
            <person name="Shikha S."/>
            <person name="Prabhu P.B."/>
            <person name="Suresh K."/>
        </authorList>
    </citation>
    <scope>NUCLEOTIDE SEQUENCE [LARGE SCALE GENOMIC DNA]</scope>
    <source>
        <strain evidence="1 2">PI-S10-A1B</strain>
    </source>
</reference>
<gene>
    <name evidence="1" type="ORF">DS742_13925</name>
</gene>
<organism evidence="1 2">
    <name type="scientific">Lacrimispora amygdalina</name>
    <dbReference type="NCBI Taxonomy" id="253257"/>
    <lineage>
        <taxon>Bacteria</taxon>
        <taxon>Bacillati</taxon>
        <taxon>Bacillota</taxon>
        <taxon>Clostridia</taxon>
        <taxon>Lachnospirales</taxon>
        <taxon>Lachnospiraceae</taxon>
        <taxon>Lacrimispora</taxon>
    </lineage>
</organism>
<proteinExistence type="predicted"/>
<dbReference type="InterPro" id="IPR036614">
    <property type="entry name" value="RusA-like_sf"/>
</dbReference>
<accession>A0A3E2NB52</accession>
<dbReference type="OrthoDB" id="2087700at2"/>
<sequence>MILDGGVVEKYNKYYFSKHPRARKKAIEHAYHPSINIWMVLPRIQMNALKQKWKDFIFWWINDLGLQNEHLDNFEMIFTTYMPTKRRIDCDNTVPKFILDGFSESGFIVDDDGSHLRSLTLKTSYDKNNPRTEIEVIIH</sequence>
<dbReference type="GO" id="GO:0006281">
    <property type="term" value="P:DNA repair"/>
    <property type="evidence" value="ECO:0007669"/>
    <property type="project" value="InterPro"/>
</dbReference>
<name>A0A3E2NB52_9FIRM</name>